<organism evidence="1 2">
    <name type="scientific">Rhizophagus irregularis</name>
    <dbReference type="NCBI Taxonomy" id="588596"/>
    <lineage>
        <taxon>Eukaryota</taxon>
        <taxon>Fungi</taxon>
        <taxon>Fungi incertae sedis</taxon>
        <taxon>Mucoromycota</taxon>
        <taxon>Glomeromycotina</taxon>
        <taxon>Glomeromycetes</taxon>
        <taxon>Glomerales</taxon>
        <taxon>Glomeraceae</taxon>
        <taxon>Rhizophagus</taxon>
    </lineage>
</organism>
<reference evidence="1 2" key="1">
    <citation type="submission" date="2017-10" db="EMBL/GenBank/DDBJ databases">
        <title>Extensive intraspecific genome diversity in a model arbuscular mycorrhizal fungus.</title>
        <authorList>
            <person name="Chen E.C.H."/>
            <person name="Morin E."/>
            <person name="Baudet D."/>
            <person name="Noel J."/>
            <person name="Ndikumana S."/>
            <person name="Charron P."/>
            <person name="St-Onge C."/>
            <person name="Giorgi J."/>
            <person name="Grigoriev I.V."/>
            <person name="Roux C."/>
            <person name="Martin F.M."/>
            <person name="Corradi N."/>
        </authorList>
    </citation>
    <scope>NUCLEOTIDE SEQUENCE [LARGE SCALE GENOMIC DNA]</scope>
    <source>
        <strain evidence="1 2">A1</strain>
    </source>
</reference>
<accession>A0A2N0RZQ7</accession>
<dbReference type="AlphaFoldDB" id="A0A2N0RZQ7"/>
<protein>
    <submittedName>
        <fullName evidence="1">Uncharacterized protein</fullName>
    </submittedName>
</protein>
<comment type="caution">
    <text evidence="1">The sequence shown here is derived from an EMBL/GenBank/DDBJ whole genome shotgun (WGS) entry which is preliminary data.</text>
</comment>
<dbReference type="EMBL" id="LLXH01000312">
    <property type="protein sequence ID" value="PKC68795.1"/>
    <property type="molecule type" value="Genomic_DNA"/>
</dbReference>
<dbReference type="Proteomes" id="UP000232688">
    <property type="component" value="Unassembled WGS sequence"/>
</dbReference>
<evidence type="ECO:0000313" key="1">
    <source>
        <dbReference type="EMBL" id="PKC68795.1"/>
    </source>
</evidence>
<dbReference type="VEuPathDB" id="FungiDB:RhiirA1_440382"/>
<reference evidence="1 2" key="2">
    <citation type="submission" date="2017-10" db="EMBL/GenBank/DDBJ databases">
        <title>Genome analyses suggest a sexual origin of heterokaryosis in a supposedly ancient asexual fungus.</title>
        <authorList>
            <person name="Corradi N."/>
            <person name="Sedzielewska K."/>
            <person name="Noel J."/>
            <person name="Charron P."/>
            <person name="Farinelli L."/>
            <person name="Marton T."/>
            <person name="Kruger M."/>
            <person name="Pelin A."/>
            <person name="Brachmann A."/>
            <person name="Corradi N."/>
        </authorList>
    </citation>
    <scope>NUCLEOTIDE SEQUENCE [LARGE SCALE GENOMIC DNA]</scope>
    <source>
        <strain evidence="1 2">A1</strain>
    </source>
</reference>
<name>A0A2N0RZQ7_9GLOM</name>
<sequence>MCYTCSCKFNTCFYMFCATHVLVIATHVLESAILVLHDLVIAAHVPVSATHVFYMYDLSQESQNLVCVKYLIPTFLGDDIIDELQGKENSFCTTEKNGMMLTSCRGAGFHENIYYDVEAPVVKSFFNINLPSKRRLTNEKSTCIIY</sequence>
<evidence type="ECO:0000313" key="2">
    <source>
        <dbReference type="Proteomes" id="UP000232688"/>
    </source>
</evidence>
<gene>
    <name evidence="1" type="ORF">RhiirA1_440382</name>
</gene>
<proteinExistence type="predicted"/>